<dbReference type="Gene3D" id="3.40.1620.10">
    <property type="entry name" value="YefM-like domain"/>
    <property type="match status" value="1"/>
</dbReference>
<accession>A0A2S2DWC6</accession>
<dbReference type="InterPro" id="IPR036165">
    <property type="entry name" value="YefM-like_sf"/>
</dbReference>
<name>A0A2S2DWC6_9BACT</name>
<gene>
    <name evidence="3" type="ORF">HME7025_01777</name>
</gene>
<dbReference type="PANTHER" id="PTHR33713:SF6">
    <property type="entry name" value="ANTITOXIN YEFM"/>
    <property type="match status" value="1"/>
</dbReference>
<dbReference type="SUPFAM" id="SSF143120">
    <property type="entry name" value="YefM-like"/>
    <property type="match status" value="1"/>
</dbReference>
<protein>
    <recommendedName>
        <fullName evidence="2">Antitoxin</fullName>
    </recommendedName>
</protein>
<evidence type="ECO:0000313" key="4">
    <source>
        <dbReference type="Proteomes" id="UP000245468"/>
    </source>
</evidence>
<dbReference type="EMBL" id="CP029346">
    <property type="protein sequence ID" value="AWL09629.1"/>
    <property type="molecule type" value="Genomic_DNA"/>
</dbReference>
<dbReference type="PANTHER" id="PTHR33713">
    <property type="entry name" value="ANTITOXIN YAFN-RELATED"/>
    <property type="match status" value="1"/>
</dbReference>
<keyword evidence="4" id="KW-1185">Reference proteome</keyword>
<evidence type="ECO:0000313" key="3">
    <source>
        <dbReference type="EMBL" id="AWL09629.1"/>
    </source>
</evidence>
<dbReference type="AlphaFoldDB" id="A0A2S2DWC6"/>
<dbReference type="Proteomes" id="UP000245468">
    <property type="component" value="Chromosome"/>
</dbReference>
<proteinExistence type="inferred from homology"/>
<organism evidence="3 4">
    <name type="scientific">Aquirufa nivalisilvae</name>
    <dbReference type="NCBI Taxonomy" id="2516557"/>
    <lineage>
        <taxon>Bacteria</taxon>
        <taxon>Pseudomonadati</taxon>
        <taxon>Bacteroidota</taxon>
        <taxon>Cytophagia</taxon>
        <taxon>Cytophagales</taxon>
        <taxon>Flectobacillaceae</taxon>
        <taxon>Aquirufa</taxon>
    </lineage>
</organism>
<sequence>MPTLGKWDLLYLFFDQNDTLLNNKKEISLLIKYVRNIVLIFVQNIWYMLTTSISDFRKDIKRYFDQVTGNFETLIINRGKDNGVVIMSLKEYNSLCATQHELSSKENVKRLDAAIEKLRSGDVQSKSLMEE</sequence>
<evidence type="ECO:0000256" key="1">
    <source>
        <dbReference type="ARBA" id="ARBA00009981"/>
    </source>
</evidence>
<reference evidence="4" key="1">
    <citation type="submission" date="2018-05" db="EMBL/GenBank/DDBJ databases">
        <title>Pseudarcicella sp. HME7025 Genome sequencing and assembly.</title>
        <authorList>
            <person name="Kim H."/>
            <person name="Kang H."/>
            <person name="Joh K."/>
        </authorList>
    </citation>
    <scope>NUCLEOTIDE SEQUENCE [LARGE SCALE GENOMIC DNA]</scope>
    <source>
        <strain evidence="4">HME7025</strain>
    </source>
</reference>
<dbReference type="Gene3D" id="6.10.250.330">
    <property type="match status" value="1"/>
</dbReference>
<dbReference type="KEGG" id="psez:HME7025_01777"/>
<evidence type="ECO:0000256" key="2">
    <source>
        <dbReference type="RuleBase" id="RU362080"/>
    </source>
</evidence>
<comment type="function">
    <text evidence="2">Antitoxin component of a type II toxin-antitoxin (TA) system.</text>
</comment>
<dbReference type="Pfam" id="PF02604">
    <property type="entry name" value="PhdYeFM_antitox"/>
    <property type="match status" value="1"/>
</dbReference>
<comment type="similarity">
    <text evidence="1 2">Belongs to the phD/YefM antitoxin family.</text>
</comment>
<dbReference type="InterPro" id="IPR051405">
    <property type="entry name" value="phD/YefM_antitoxin"/>
</dbReference>
<dbReference type="InterPro" id="IPR006442">
    <property type="entry name" value="Antitoxin_Phd/YefM"/>
</dbReference>